<protein>
    <recommendedName>
        <fullName evidence="6">2-oxoadipate dioxygenase/decarboxylase</fullName>
        <ecNumber evidence="6">1.13.11.93</ecNumber>
    </recommendedName>
    <alternativeName>
        <fullName evidence="7">2-hydroxyglutarate synthase</fullName>
    </alternativeName>
</protein>
<evidence type="ECO:0000256" key="7">
    <source>
        <dbReference type="ARBA" id="ARBA00035045"/>
    </source>
</evidence>
<reference evidence="9 10" key="1">
    <citation type="journal article" date="2011" name="PLoS Genet.">
        <title>Genome sequencing and comparative transcriptomics of the model entomopathogenic fungi Metarhizium anisopliae and M. acridum.</title>
        <authorList>
            <person name="Gao Q."/>
            <person name="Jin K."/>
            <person name="Ying S.H."/>
            <person name="Zhang Y."/>
            <person name="Xiao G."/>
            <person name="Shang Y."/>
            <person name="Duan Z."/>
            <person name="Hu X."/>
            <person name="Xie X.Q."/>
            <person name="Zhou G."/>
            <person name="Peng G."/>
            <person name="Luo Z."/>
            <person name="Huang W."/>
            <person name="Wang B."/>
            <person name="Fang W."/>
            <person name="Wang S."/>
            <person name="Zhong Y."/>
            <person name="Ma L.J."/>
            <person name="St Leger R.J."/>
            <person name="Zhao G.P."/>
            <person name="Pei Y."/>
            <person name="Feng M.G."/>
            <person name="Xia Y."/>
            <person name="Wang C."/>
        </authorList>
    </citation>
    <scope>NUCLEOTIDE SEQUENCE [LARGE SCALE GENOMIC DNA]</scope>
    <source>
        <strain evidence="9 10">CQMa 102</strain>
    </source>
</reference>
<comment type="cofactor">
    <cofactor evidence="1">
        <name>Fe(2+)</name>
        <dbReference type="ChEBI" id="CHEBI:29033"/>
    </cofactor>
</comment>
<evidence type="ECO:0000256" key="2">
    <source>
        <dbReference type="ARBA" id="ARBA00022964"/>
    </source>
</evidence>
<dbReference type="HOGENOM" id="CLU_1354901_0_0_1"/>
<dbReference type="EMBL" id="GL698510">
    <property type="protein sequence ID" value="EFY88545.1"/>
    <property type="molecule type" value="Genomic_DNA"/>
</dbReference>
<evidence type="ECO:0000313" key="9">
    <source>
        <dbReference type="EMBL" id="EFY88545.1"/>
    </source>
</evidence>
<evidence type="ECO:0000313" key="10">
    <source>
        <dbReference type="Proteomes" id="UP000002499"/>
    </source>
</evidence>
<dbReference type="Gene3D" id="3.10.180.80">
    <property type="entry name" value="Uncharacterised protein PF07063, DUF1338"/>
    <property type="match status" value="1"/>
</dbReference>
<evidence type="ECO:0000256" key="8">
    <source>
        <dbReference type="SAM" id="MobiDB-lite"/>
    </source>
</evidence>
<keyword evidence="3" id="KW-0560">Oxidoreductase</keyword>
<evidence type="ECO:0000256" key="4">
    <source>
        <dbReference type="ARBA" id="ARBA00023004"/>
    </source>
</evidence>
<accession>E9E6E1</accession>
<dbReference type="Proteomes" id="UP000002499">
    <property type="component" value="Unassembled WGS sequence"/>
</dbReference>
<feature type="region of interest" description="Disordered" evidence="8">
    <location>
        <begin position="164"/>
        <end position="202"/>
    </location>
</feature>
<dbReference type="InParanoid" id="E9E6E1"/>
<keyword evidence="4" id="KW-0408">Iron</keyword>
<sequence>MRYGDALGPSSMIDIERHGAIRLGTARELHTVRRILAIIGLYPVGYYDLTPARLPHARRLFPTKNKRITLQRLLQSIHLSPPARAHQGRRRRDPRPGPPFQFTPEFTAILDRTDSQNGRLTPAQSTRFVAAASLHDYTSLKAAHSILADVACFPSAHVSHLTPPDVGHCSRPGGHETGGSGGQGQYRGRAPPPAPRGENAPS</sequence>
<dbReference type="GO" id="GO:0051213">
    <property type="term" value="F:dioxygenase activity"/>
    <property type="evidence" value="ECO:0007669"/>
    <property type="project" value="UniProtKB-KW"/>
</dbReference>
<organism evidence="10">
    <name type="scientific">Metarhizium acridum (strain CQMa 102)</name>
    <dbReference type="NCBI Taxonomy" id="655827"/>
    <lineage>
        <taxon>Eukaryota</taxon>
        <taxon>Fungi</taxon>
        <taxon>Dikarya</taxon>
        <taxon>Ascomycota</taxon>
        <taxon>Pezizomycotina</taxon>
        <taxon>Sordariomycetes</taxon>
        <taxon>Hypocreomycetidae</taxon>
        <taxon>Hypocreales</taxon>
        <taxon>Clavicipitaceae</taxon>
        <taxon>Metarhizium</taxon>
    </lineage>
</organism>
<feature type="compositionally biased region" description="Gly residues" evidence="8">
    <location>
        <begin position="175"/>
        <end position="185"/>
    </location>
</feature>
<gene>
    <name evidence="9" type="ORF">MAC_05439</name>
</gene>
<dbReference type="eggNOG" id="ENOG502T5EJ">
    <property type="taxonomic scope" value="Eukaryota"/>
</dbReference>
<dbReference type="Pfam" id="PF07063">
    <property type="entry name" value="HGLS"/>
    <property type="match status" value="1"/>
</dbReference>
<evidence type="ECO:0000256" key="5">
    <source>
        <dbReference type="ARBA" id="ARBA00035013"/>
    </source>
</evidence>
<dbReference type="OMA" id="MIDIERH"/>
<dbReference type="OrthoDB" id="8300246at2759"/>
<evidence type="ECO:0000256" key="6">
    <source>
        <dbReference type="ARBA" id="ARBA00035023"/>
    </source>
</evidence>
<dbReference type="SMART" id="SM01150">
    <property type="entry name" value="DUF1338"/>
    <property type="match status" value="1"/>
</dbReference>
<dbReference type="PANTHER" id="PTHR39479">
    <property type="match status" value="1"/>
</dbReference>
<keyword evidence="10" id="KW-1185">Reference proteome</keyword>
<dbReference type="AlphaFoldDB" id="E9E6E1"/>
<evidence type="ECO:0000256" key="1">
    <source>
        <dbReference type="ARBA" id="ARBA00001954"/>
    </source>
</evidence>
<dbReference type="EC" id="1.13.11.93" evidence="6"/>
<dbReference type="PANTHER" id="PTHR39479:SF2">
    <property type="entry name" value="2-OXOADIPATE DIOXYGENASE_DECARBOXYLASE"/>
    <property type="match status" value="1"/>
</dbReference>
<dbReference type="InterPro" id="IPR009770">
    <property type="entry name" value="HGLS"/>
</dbReference>
<proteinExistence type="inferred from homology"/>
<dbReference type="GeneID" id="19249750"/>
<feature type="region of interest" description="Disordered" evidence="8">
    <location>
        <begin position="79"/>
        <end position="103"/>
    </location>
</feature>
<dbReference type="KEGG" id="maw:19249750"/>
<keyword evidence="2" id="KW-0223">Dioxygenase</keyword>
<evidence type="ECO:0000256" key="3">
    <source>
        <dbReference type="ARBA" id="ARBA00023002"/>
    </source>
</evidence>
<name>E9E6E1_METAQ</name>
<comment type="similarity">
    <text evidence="5">Belongs to the 2-oxoadipate dioxygenase/decarboxylase family.</text>
</comment>